<dbReference type="RefSeq" id="WP_097023311.1">
    <property type="nucleotide sequence ID" value="NZ_OBQJ01000006.1"/>
</dbReference>
<feature type="transmembrane region" description="Helical" evidence="6">
    <location>
        <begin position="12"/>
        <end position="29"/>
    </location>
</feature>
<organism evidence="8 9">
    <name type="scientific">Chromohalobacter canadensis</name>
    <dbReference type="NCBI Taxonomy" id="141389"/>
    <lineage>
        <taxon>Bacteria</taxon>
        <taxon>Pseudomonadati</taxon>
        <taxon>Pseudomonadota</taxon>
        <taxon>Gammaproteobacteria</taxon>
        <taxon>Oceanospirillales</taxon>
        <taxon>Halomonadaceae</taxon>
        <taxon>Chromohalobacter</taxon>
    </lineage>
</organism>
<dbReference type="AlphaFoldDB" id="A0A285VQ87"/>
<keyword evidence="2" id="KW-1003">Cell membrane</keyword>
<evidence type="ECO:0000256" key="4">
    <source>
        <dbReference type="ARBA" id="ARBA00022989"/>
    </source>
</evidence>
<keyword evidence="4 6" id="KW-1133">Transmembrane helix</keyword>
<evidence type="ECO:0000313" key="9">
    <source>
        <dbReference type="Proteomes" id="UP000219023"/>
    </source>
</evidence>
<evidence type="ECO:0000256" key="6">
    <source>
        <dbReference type="SAM" id="Phobius"/>
    </source>
</evidence>
<name>A0A285VQ87_9GAMM</name>
<comment type="subcellular location">
    <subcellularLocation>
        <location evidence="1">Cell membrane</location>
        <topology evidence="1">Multi-pass membrane protein</topology>
    </subcellularLocation>
</comment>
<keyword evidence="3 6" id="KW-0812">Transmembrane</keyword>
<reference evidence="8 9" key="1">
    <citation type="submission" date="2017-08" db="EMBL/GenBank/DDBJ databases">
        <authorList>
            <person name="de Groot N.N."/>
        </authorList>
    </citation>
    <scope>NUCLEOTIDE SEQUENCE [LARGE SCALE GENOMIC DNA]</scope>
    <source>
        <strain evidence="8 9">USBA 855</strain>
    </source>
</reference>
<evidence type="ECO:0000256" key="2">
    <source>
        <dbReference type="ARBA" id="ARBA00022475"/>
    </source>
</evidence>
<dbReference type="EMBL" id="OBQJ01000006">
    <property type="protein sequence ID" value="SOC56222.1"/>
    <property type="molecule type" value="Genomic_DNA"/>
</dbReference>
<gene>
    <name evidence="8" type="ORF">SAMN05421509_106227</name>
</gene>
<dbReference type="GO" id="GO:0005886">
    <property type="term" value="C:plasma membrane"/>
    <property type="evidence" value="ECO:0007669"/>
    <property type="project" value="UniProtKB-SubCell"/>
</dbReference>
<evidence type="ECO:0000256" key="1">
    <source>
        <dbReference type="ARBA" id="ARBA00004651"/>
    </source>
</evidence>
<evidence type="ECO:0000259" key="7">
    <source>
        <dbReference type="Pfam" id="PF00482"/>
    </source>
</evidence>
<feature type="transmembrane region" description="Helical" evidence="6">
    <location>
        <begin position="277"/>
        <end position="294"/>
    </location>
</feature>
<protein>
    <submittedName>
        <fullName evidence="8">Tight adherence protein B</fullName>
    </submittedName>
</protein>
<dbReference type="Pfam" id="PF00482">
    <property type="entry name" value="T2SSF"/>
    <property type="match status" value="1"/>
</dbReference>
<dbReference type="PANTHER" id="PTHR35007:SF1">
    <property type="entry name" value="PILUS ASSEMBLY PROTEIN"/>
    <property type="match status" value="1"/>
</dbReference>
<sequence length="297" mass="33620">MTLWSSTSLWWWIAMTLLLAAAGLIWTSARTASMPREAGAPRRQRRRIAPSESLLEWTLDYLLRAGIQLTPRRLVITVALVLGVLAVMLVLLDQRWSLYLLAGVLLGGNLLLQWRARRLRSRLRAQLPGYLEQLLRELSVGASPESAFKRQIARSAPPLRNMLERVWARRELGMELHEGLVRESTLLKLNELALLATALEVNQRHGGSLRDILSSFVTLLRQQERGRRELKALTGETRFTAMVLAIIPVLIGGYILITNPDFLSTMWHSADGRTALWLALGLELSGCFVMWRMLRAI</sequence>
<proteinExistence type="predicted"/>
<keyword evidence="5 6" id="KW-0472">Membrane</keyword>
<feature type="transmembrane region" description="Helical" evidence="6">
    <location>
        <begin position="237"/>
        <end position="257"/>
    </location>
</feature>
<feature type="transmembrane region" description="Helical" evidence="6">
    <location>
        <begin position="98"/>
        <end position="114"/>
    </location>
</feature>
<evidence type="ECO:0000256" key="3">
    <source>
        <dbReference type="ARBA" id="ARBA00022692"/>
    </source>
</evidence>
<accession>A0A285VQ87</accession>
<dbReference type="OrthoDB" id="597333at2"/>
<dbReference type="PANTHER" id="PTHR35007">
    <property type="entry name" value="INTEGRAL MEMBRANE PROTEIN-RELATED"/>
    <property type="match status" value="1"/>
</dbReference>
<dbReference type="Proteomes" id="UP000219023">
    <property type="component" value="Unassembled WGS sequence"/>
</dbReference>
<feature type="transmembrane region" description="Helical" evidence="6">
    <location>
        <begin position="74"/>
        <end position="92"/>
    </location>
</feature>
<dbReference type="InterPro" id="IPR018076">
    <property type="entry name" value="T2SS_GspF_dom"/>
</dbReference>
<evidence type="ECO:0000313" key="8">
    <source>
        <dbReference type="EMBL" id="SOC56222.1"/>
    </source>
</evidence>
<evidence type="ECO:0000256" key="5">
    <source>
        <dbReference type="ARBA" id="ARBA00023136"/>
    </source>
</evidence>
<feature type="domain" description="Type II secretion system protein GspF" evidence="7">
    <location>
        <begin position="131"/>
        <end position="256"/>
    </location>
</feature>